<comment type="caution">
    <text evidence="1">The sequence shown here is derived from an EMBL/GenBank/DDBJ whole genome shotgun (WGS) entry which is preliminary data.</text>
</comment>
<accession>A0ACB9BQ15</accession>
<proteinExistence type="predicted"/>
<name>A0ACB9BQ15_CICIN</name>
<evidence type="ECO:0000313" key="2">
    <source>
        <dbReference type="Proteomes" id="UP001055811"/>
    </source>
</evidence>
<dbReference type="Proteomes" id="UP001055811">
    <property type="component" value="Linkage Group LG06"/>
</dbReference>
<keyword evidence="2" id="KW-1185">Reference proteome</keyword>
<gene>
    <name evidence="1" type="ORF">L2E82_35896</name>
</gene>
<dbReference type="EMBL" id="CM042014">
    <property type="protein sequence ID" value="KAI3724129.1"/>
    <property type="molecule type" value="Genomic_DNA"/>
</dbReference>
<organism evidence="1 2">
    <name type="scientific">Cichorium intybus</name>
    <name type="common">Chicory</name>
    <dbReference type="NCBI Taxonomy" id="13427"/>
    <lineage>
        <taxon>Eukaryota</taxon>
        <taxon>Viridiplantae</taxon>
        <taxon>Streptophyta</taxon>
        <taxon>Embryophyta</taxon>
        <taxon>Tracheophyta</taxon>
        <taxon>Spermatophyta</taxon>
        <taxon>Magnoliopsida</taxon>
        <taxon>eudicotyledons</taxon>
        <taxon>Gunneridae</taxon>
        <taxon>Pentapetalae</taxon>
        <taxon>asterids</taxon>
        <taxon>campanulids</taxon>
        <taxon>Asterales</taxon>
        <taxon>Asteraceae</taxon>
        <taxon>Cichorioideae</taxon>
        <taxon>Cichorieae</taxon>
        <taxon>Cichoriinae</taxon>
        <taxon>Cichorium</taxon>
    </lineage>
</organism>
<evidence type="ECO:0000313" key="1">
    <source>
        <dbReference type="EMBL" id="KAI3724129.1"/>
    </source>
</evidence>
<sequence length="71" mass="8404">MHDTRKSEPPEYLNQNFFLTLIIKISRRIQHPPLSLIQICDGDKAAITENDRKTRNSNSILPTQRWRKTTR</sequence>
<reference evidence="1 2" key="2">
    <citation type="journal article" date="2022" name="Mol. Ecol. Resour.">
        <title>The genomes of chicory, endive, great burdock and yacon provide insights into Asteraceae paleo-polyploidization history and plant inulin production.</title>
        <authorList>
            <person name="Fan W."/>
            <person name="Wang S."/>
            <person name="Wang H."/>
            <person name="Wang A."/>
            <person name="Jiang F."/>
            <person name="Liu H."/>
            <person name="Zhao H."/>
            <person name="Xu D."/>
            <person name="Zhang Y."/>
        </authorList>
    </citation>
    <scope>NUCLEOTIDE SEQUENCE [LARGE SCALE GENOMIC DNA]</scope>
    <source>
        <strain evidence="2">cv. Punajuju</strain>
        <tissue evidence="1">Leaves</tissue>
    </source>
</reference>
<protein>
    <submittedName>
        <fullName evidence="1">Uncharacterized protein</fullName>
    </submittedName>
</protein>
<reference evidence="2" key="1">
    <citation type="journal article" date="2022" name="Mol. Ecol. Resour.">
        <title>The genomes of chicory, endive, great burdock and yacon provide insights into Asteraceae palaeo-polyploidization history and plant inulin production.</title>
        <authorList>
            <person name="Fan W."/>
            <person name="Wang S."/>
            <person name="Wang H."/>
            <person name="Wang A."/>
            <person name="Jiang F."/>
            <person name="Liu H."/>
            <person name="Zhao H."/>
            <person name="Xu D."/>
            <person name="Zhang Y."/>
        </authorList>
    </citation>
    <scope>NUCLEOTIDE SEQUENCE [LARGE SCALE GENOMIC DNA]</scope>
    <source>
        <strain evidence="2">cv. Punajuju</strain>
    </source>
</reference>